<feature type="signal peptide" evidence="1">
    <location>
        <begin position="1"/>
        <end position="23"/>
    </location>
</feature>
<protein>
    <submittedName>
        <fullName evidence="2">Uncharacterized protein</fullName>
    </submittedName>
</protein>
<keyword evidence="1" id="KW-0732">Signal</keyword>
<gene>
    <name evidence="2" type="ORF">LJ725_15110</name>
</gene>
<dbReference type="EMBL" id="JAJISD010000006">
    <property type="protein sequence ID" value="MCC8430303.1"/>
    <property type="molecule type" value="Genomic_DNA"/>
</dbReference>
<sequence length="55" mass="5362">MFKAVLAAAAALIATILAAPAHAVIRPNGVALNGSVAPTSSNVTIDQVQLPAGTP</sequence>
<name>A0ABS8KW60_9HYPH</name>
<keyword evidence="3" id="KW-1185">Reference proteome</keyword>
<proteinExistence type="predicted"/>
<evidence type="ECO:0000256" key="1">
    <source>
        <dbReference type="SAM" id="SignalP"/>
    </source>
</evidence>
<accession>A0ABS8KW60</accession>
<reference evidence="2 3" key="1">
    <citation type="submission" date="2021-11" db="EMBL/GenBank/DDBJ databases">
        <authorList>
            <person name="Lee D.-H."/>
            <person name="Kim S.-B."/>
        </authorList>
    </citation>
    <scope>NUCLEOTIDE SEQUENCE [LARGE SCALE GENOMIC DNA]</scope>
    <source>
        <strain evidence="2 3">KCTC 52223</strain>
    </source>
</reference>
<dbReference type="Proteomes" id="UP001198862">
    <property type="component" value="Unassembled WGS sequence"/>
</dbReference>
<feature type="chain" id="PRO_5045994768" evidence="1">
    <location>
        <begin position="24"/>
        <end position="55"/>
    </location>
</feature>
<comment type="caution">
    <text evidence="2">The sequence shown here is derived from an EMBL/GenBank/DDBJ whole genome shotgun (WGS) entry which is preliminary data.</text>
</comment>
<evidence type="ECO:0000313" key="3">
    <source>
        <dbReference type="Proteomes" id="UP001198862"/>
    </source>
</evidence>
<organism evidence="2 3">
    <name type="scientific">Reyranella aquatilis</name>
    <dbReference type="NCBI Taxonomy" id="2035356"/>
    <lineage>
        <taxon>Bacteria</taxon>
        <taxon>Pseudomonadati</taxon>
        <taxon>Pseudomonadota</taxon>
        <taxon>Alphaproteobacteria</taxon>
        <taxon>Hyphomicrobiales</taxon>
        <taxon>Reyranellaceae</taxon>
        <taxon>Reyranella</taxon>
    </lineage>
</organism>
<evidence type="ECO:0000313" key="2">
    <source>
        <dbReference type="EMBL" id="MCC8430303.1"/>
    </source>
</evidence>
<dbReference type="RefSeq" id="WP_230551470.1">
    <property type="nucleotide sequence ID" value="NZ_JAJISD010000006.1"/>
</dbReference>